<evidence type="ECO:0000313" key="3">
    <source>
        <dbReference type="Proteomes" id="UP001066276"/>
    </source>
</evidence>
<evidence type="ECO:0000313" key="2">
    <source>
        <dbReference type="EMBL" id="KAJ1092315.1"/>
    </source>
</evidence>
<keyword evidence="3" id="KW-1185">Reference proteome</keyword>
<gene>
    <name evidence="2" type="ORF">NDU88_005426</name>
</gene>
<name>A0AAV7LXA2_PLEWA</name>
<reference evidence="2" key="1">
    <citation type="journal article" date="2022" name="bioRxiv">
        <title>Sequencing and chromosome-scale assembly of the giantPleurodeles waltlgenome.</title>
        <authorList>
            <person name="Brown T."/>
            <person name="Elewa A."/>
            <person name="Iarovenko S."/>
            <person name="Subramanian E."/>
            <person name="Araus A.J."/>
            <person name="Petzold A."/>
            <person name="Susuki M."/>
            <person name="Suzuki K.-i.T."/>
            <person name="Hayashi T."/>
            <person name="Toyoda A."/>
            <person name="Oliveira C."/>
            <person name="Osipova E."/>
            <person name="Leigh N.D."/>
            <person name="Simon A."/>
            <person name="Yun M.H."/>
        </authorList>
    </citation>
    <scope>NUCLEOTIDE SEQUENCE</scope>
    <source>
        <strain evidence="2">20211129_DDA</strain>
        <tissue evidence="2">Liver</tissue>
    </source>
</reference>
<dbReference type="EMBL" id="JANPWB010000015">
    <property type="protein sequence ID" value="KAJ1092315.1"/>
    <property type="molecule type" value="Genomic_DNA"/>
</dbReference>
<sequence length="260" mass="28047">MVIGVTPTVGPGQADLVAHLTSFALALQIGNVALASVAGGDDLKKPRRLVACLGAVSQGKQGSATPVLEVTGVSGVAAVNSKALFESQIGQFGGRSCSRSRVPQSAVPRPSPPSTSLEPTISGTGTSLLSNGLGDVWFEHDQLGRHVYIEVKEKIWNGMYLDILELLVARPKEEETKSCTECSHSRDSSHWPYKKRMEETLVNCMKVISIFQGIMAECSTNLSAQLTCYQNRIVCAHDEHGGPAWKEYDRRIRATRPTLA</sequence>
<feature type="region of interest" description="Disordered" evidence="1">
    <location>
        <begin position="93"/>
        <end position="122"/>
    </location>
</feature>
<accession>A0AAV7LXA2</accession>
<proteinExistence type="predicted"/>
<protein>
    <submittedName>
        <fullName evidence="2">Uncharacterized protein</fullName>
    </submittedName>
</protein>
<comment type="caution">
    <text evidence="2">The sequence shown here is derived from an EMBL/GenBank/DDBJ whole genome shotgun (WGS) entry which is preliminary data.</text>
</comment>
<dbReference type="Proteomes" id="UP001066276">
    <property type="component" value="Chromosome 11"/>
</dbReference>
<organism evidence="2 3">
    <name type="scientific">Pleurodeles waltl</name>
    <name type="common">Iberian ribbed newt</name>
    <dbReference type="NCBI Taxonomy" id="8319"/>
    <lineage>
        <taxon>Eukaryota</taxon>
        <taxon>Metazoa</taxon>
        <taxon>Chordata</taxon>
        <taxon>Craniata</taxon>
        <taxon>Vertebrata</taxon>
        <taxon>Euteleostomi</taxon>
        <taxon>Amphibia</taxon>
        <taxon>Batrachia</taxon>
        <taxon>Caudata</taxon>
        <taxon>Salamandroidea</taxon>
        <taxon>Salamandridae</taxon>
        <taxon>Pleurodelinae</taxon>
        <taxon>Pleurodeles</taxon>
    </lineage>
</organism>
<evidence type="ECO:0000256" key="1">
    <source>
        <dbReference type="SAM" id="MobiDB-lite"/>
    </source>
</evidence>
<dbReference type="AlphaFoldDB" id="A0AAV7LXA2"/>